<dbReference type="InterPro" id="IPR011993">
    <property type="entry name" value="PH-like_dom_sf"/>
</dbReference>
<dbReference type="Pfam" id="PF00169">
    <property type="entry name" value="PH"/>
    <property type="match status" value="1"/>
</dbReference>
<evidence type="ECO:0000313" key="5">
    <source>
        <dbReference type="Proteomes" id="UP001146120"/>
    </source>
</evidence>
<feature type="coiled-coil region" evidence="1">
    <location>
        <begin position="287"/>
        <end position="335"/>
    </location>
</feature>
<evidence type="ECO:0000256" key="2">
    <source>
        <dbReference type="SAM" id="MobiDB-lite"/>
    </source>
</evidence>
<evidence type="ECO:0000259" key="3">
    <source>
        <dbReference type="PROSITE" id="PS50003"/>
    </source>
</evidence>
<protein>
    <recommendedName>
        <fullName evidence="3">PH domain-containing protein</fullName>
    </recommendedName>
</protein>
<reference evidence="4" key="1">
    <citation type="submission" date="2022-11" db="EMBL/GenBank/DDBJ databases">
        <authorList>
            <person name="Morgan W.R."/>
            <person name="Tartar A."/>
        </authorList>
    </citation>
    <scope>NUCLEOTIDE SEQUENCE</scope>
    <source>
        <strain evidence="4">ARSEF 373</strain>
    </source>
</reference>
<name>A0AAV2YRL6_9STRA</name>
<proteinExistence type="predicted"/>
<dbReference type="Proteomes" id="UP001146120">
    <property type="component" value="Unassembled WGS sequence"/>
</dbReference>
<keyword evidence="5" id="KW-1185">Reference proteome</keyword>
<feature type="region of interest" description="Disordered" evidence="2">
    <location>
        <begin position="248"/>
        <end position="278"/>
    </location>
</feature>
<accession>A0AAV2YRL6</accession>
<dbReference type="Gene3D" id="1.20.5.110">
    <property type="match status" value="1"/>
</dbReference>
<dbReference type="AlphaFoldDB" id="A0AAV2YRL6"/>
<dbReference type="InterPro" id="IPR001849">
    <property type="entry name" value="PH_domain"/>
</dbReference>
<feature type="domain" description="PH" evidence="3">
    <location>
        <begin position="23"/>
        <end position="133"/>
    </location>
</feature>
<dbReference type="PROSITE" id="PS50003">
    <property type="entry name" value="PH_DOMAIN"/>
    <property type="match status" value="1"/>
</dbReference>
<dbReference type="SMART" id="SM00233">
    <property type="entry name" value="PH"/>
    <property type="match status" value="1"/>
</dbReference>
<dbReference type="Gene3D" id="2.30.29.30">
    <property type="entry name" value="Pleckstrin-homology domain (PH domain)/Phosphotyrosine-binding domain (PTB)"/>
    <property type="match status" value="1"/>
</dbReference>
<sequence length="346" mass="37998">MNVLSLTGVVGGADTQAKPKVKPTSCEGYVTKRGHFRKSWRVRYLVLNGADLRVAYYESKDAFKANGDPKGAFFLSSVEKHEYWVGVMGAKEKPFGFKLVGHAPKKGYVELDIFVECLGDLNKWLAVAMNALDAAKRMQRSKLNESLSPKNMFGVSSAMNAQQQMQKLQKTKEEMLKDALRDIEAAKATGREACTEIVVQGQELDNIEHELGHVHSELDYGEHLLKKMKNPMMHLFSRGETRRLKLAANGGAGDTSKGGAKSAAGTNQAVADGAGGPVVTMEPTSDLERLAMALGELEQQAELMNFEAKKSTQQIARIEEQLNVVNDRVQEQMKTGKAVLKSGHIM</sequence>
<organism evidence="4 5">
    <name type="scientific">Lagenidium giganteum</name>
    <dbReference type="NCBI Taxonomy" id="4803"/>
    <lineage>
        <taxon>Eukaryota</taxon>
        <taxon>Sar</taxon>
        <taxon>Stramenopiles</taxon>
        <taxon>Oomycota</taxon>
        <taxon>Peronosporomycetes</taxon>
        <taxon>Pythiales</taxon>
        <taxon>Pythiaceae</taxon>
    </lineage>
</organism>
<feature type="coiled-coil region" evidence="1">
    <location>
        <begin position="158"/>
        <end position="189"/>
    </location>
</feature>
<dbReference type="SUPFAM" id="SSF58038">
    <property type="entry name" value="SNARE fusion complex"/>
    <property type="match status" value="1"/>
</dbReference>
<gene>
    <name evidence="4" type="ORF">N0F65_009121</name>
</gene>
<keyword evidence="1" id="KW-0175">Coiled coil</keyword>
<comment type="caution">
    <text evidence="4">The sequence shown here is derived from an EMBL/GenBank/DDBJ whole genome shotgun (WGS) entry which is preliminary data.</text>
</comment>
<dbReference type="EMBL" id="DAKRPA010000187">
    <property type="protein sequence ID" value="DAZ95847.1"/>
    <property type="molecule type" value="Genomic_DNA"/>
</dbReference>
<dbReference type="SUPFAM" id="SSF50729">
    <property type="entry name" value="PH domain-like"/>
    <property type="match status" value="1"/>
</dbReference>
<reference evidence="4" key="2">
    <citation type="journal article" date="2023" name="Microbiol Resour">
        <title>Decontamination and Annotation of the Draft Genome Sequence of the Oomycete Lagenidium giganteum ARSEF 373.</title>
        <authorList>
            <person name="Morgan W.R."/>
            <person name="Tartar A."/>
        </authorList>
    </citation>
    <scope>NUCLEOTIDE SEQUENCE</scope>
    <source>
        <strain evidence="4">ARSEF 373</strain>
    </source>
</reference>
<evidence type="ECO:0000313" key="4">
    <source>
        <dbReference type="EMBL" id="DAZ95847.1"/>
    </source>
</evidence>
<evidence type="ECO:0000256" key="1">
    <source>
        <dbReference type="SAM" id="Coils"/>
    </source>
</evidence>